<feature type="domain" description="KAP NTPase" evidence="3">
    <location>
        <begin position="153"/>
        <end position="396"/>
    </location>
</feature>
<feature type="coiled-coil region" evidence="1">
    <location>
        <begin position="770"/>
        <end position="812"/>
    </location>
</feature>
<protein>
    <submittedName>
        <fullName evidence="4">p-loop domain protein, KAP family</fullName>
    </submittedName>
</protein>
<dbReference type="InterPro" id="IPR027417">
    <property type="entry name" value="P-loop_NTPase"/>
</dbReference>
<keyword evidence="1" id="KW-0175">Coiled coil</keyword>
<keyword evidence="2" id="KW-1133">Transmembrane helix</keyword>
<dbReference type="HOGENOM" id="CLU_347063_0_0_0"/>
<gene>
    <name evidence="4" type="ORF">HMPREF9015_01256</name>
</gene>
<dbReference type="PATRIC" id="fig|888055.3.peg.1210"/>
<evidence type="ECO:0000256" key="1">
    <source>
        <dbReference type="SAM" id="Coils"/>
    </source>
</evidence>
<evidence type="ECO:0000259" key="3">
    <source>
        <dbReference type="Pfam" id="PF07693"/>
    </source>
</evidence>
<evidence type="ECO:0000256" key="2">
    <source>
        <dbReference type="SAM" id="Phobius"/>
    </source>
</evidence>
<feature type="transmembrane region" description="Helical" evidence="2">
    <location>
        <begin position="96"/>
        <end position="114"/>
    </location>
</feature>
<reference evidence="4 5" key="1">
    <citation type="submission" date="2013-06" db="EMBL/GenBank/DDBJ databases">
        <authorList>
            <person name="Weinstock G."/>
            <person name="Sodergren E."/>
            <person name="Lobos E.A."/>
            <person name="Fulton L."/>
            <person name="Fulton R."/>
            <person name="Courtney L."/>
            <person name="Fronick C."/>
            <person name="O'Laughlin M."/>
            <person name="Godfrey J."/>
            <person name="Wilson R.M."/>
            <person name="Miner T."/>
            <person name="Farmer C."/>
            <person name="Delehaunty K."/>
            <person name="Cordes M."/>
            <person name="Minx P."/>
            <person name="Tomlinson C."/>
            <person name="Chen J."/>
            <person name="Wollam A."/>
            <person name="Pepin K.H."/>
            <person name="Bhonagiri V."/>
            <person name="Zhang X."/>
            <person name="Warren W."/>
            <person name="Mitreva M."/>
            <person name="Mardis E.R."/>
            <person name="Wilson R.K."/>
        </authorList>
    </citation>
    <scope>NUCLEOTIDE SEQUENCE [LARGE SCALE GENOMIC DNA]</scope>
    <source>
        <strain evidence="4 5">F0279</strain>
    </source>
</reference>
<dbReference type="Pfam" id="PF07693">
    <property type="entry name" value="KAP_NTPase"/>
    <property type="match status" value="1"/>
</dbReference>
<keyword evidence="2" id="KW-0812">Transmembrane</keyword>
<dbReference type="AlphaFoldDB" id="U2RGK5"/>
<dbReference type="SUPFAM" id="SSF52540">
    <property type="entry name" value="P-loop containing nucleoside triphosphate hydrolases"/>
    <property type="match status" value="1"/>
</dbReference>
<evidence type="ECO:0000313" key="4">
    <source>
        <dbReference type="EMBL" id="ERK49857.1"/>
    </source>
</evidence>
<dbReference type="Proteomes" id="UP000016626">
    <property type="component" value="Unassembled WGS sequence"/>
</dbReference>
<dbReference type="Gene3D" id="3.40.50.300">
    <property type="entry name" value="P-loop containing nucleotide triphosphate hydrolases"/>
    <property type="match status" value="1"/>
</dbReference>
<dbReference type="InterPro" id="IPR011646">
    <property type="entry name" value="KAP_P-loop"/>
</dbReference>
<keyword evidence="2" id="KW-0472">Membrane</keyword>
<sequence>MQKKTKITLKKLLEWILINIPIAFFINEILRDKKNIITFSNWIILFLLILPFAIIILKKKLKIEKYFFDYLKYIFSIICVQIVVYKLKKYNSIKDFQIIFSCCILFIILLYDFIVNYIKKYKKIDTNNQDKSNLITSRNQDLEKLKNILDNTLNSIIIDDEWGNGKTFFIKEFMKVYERNYEFIYIKVPYFQTRQEFRKVFLTELNKVFIKNGIFNTSISNLTKYFGIEIQGITLNQIEKNYNETIEEIVKKMCKLDRRIVIVLDDLDRIEKGVDIQEILNFIGEINIELREKIGLITLSSYNKLNEKVQNHTEKKEGEDYLEKYFDKKFYLQKVNGEELIEYFCKDKNLQKIIKQCKQAIEKYYDLEVEKQNITYLSKQTFRNIERLIKNINISVNEIIENKEIYEKIVILFEIFELLLLESWENLKIDSKMESLLNNIFIYKDNPEINFERYNQFIYSCANEVLNYKKSKTQNYFSKYQNIKNYITGKHINNDENILIEEYLETAKIFKFSEDEKKQILDFFITNNKITKYDFIQLYYQFELDYKLCLYDVEIFIEKINNKANNCGSTYINKYLLIREFCKFLYSLSLISLKEFSDIIKLIQTNNISLLEKKIFEKFNQHKNKQKIYKILEFISKIYNETSQTSKYNTLYSNIKIGIENFISNDDVNPLLKTFKKTENEYKEDAWFTIWGMRFDFINEIENIFNTKNLDLDNELKKYLCQFHKNEDENTKLIKYIKTLRKNNIIKANVHHIINLNILKLDLKEINPTIKEITDRLKNNNIDIEKFKKKLKEENKDKYEEWKDILNELKIK</sequence>
<feature type="transmembrane region" description="Helical" evidence="2">
    <location>
        <begin position="66"/>
        <end position="84"/>
    </location>
</feature>
<evidence type="ECO:0000313" key="5">
    <source>
        <dbReference type="Proteomes" id="UP000016626"/>
    </source>
</evidence>
<proteinExistence type="predicted"/>
<organism evidence="4 5">
    <name type="scientific">Leptotrichia wadei (strain F0279)</name>
    <dbReference type="NCBI Taxonomy" id="888055"/>
    <lineage>
        <taxon>Bacteria</taxon>
        <taxon>Fusobacteriati</taxon>
        <taxon>Fusobacteriota</taxon>
        <taxon>Fusobacteriia</taxon>
        <taxon>Fusobacteriales</taxon>
        <taxon>Leptotrichiaceae</taxon>
        <taxon>Leptotrichia</taxon>
    </lineage>
</organism>
<dbReference type="eggNOG" id="COG4928">
    <property type="taxonomic scope" value="Bacteria"/>
</dbReference>
<name>U2RGK5_LEPWF</name>
<accession>U2RGK5</accession>
<feature type="transmembrane region" description="Helical" evidence="2">
    <location>
        <begin position="36"/>
        <end position="57"/>
    </location>
</feature>
<dbReference type="EMBL" id="AWVM01000067">
    <property type="protein sequence ID" value="ERK49857.1"/>
    <property type="molecule type" value="Genomic_DNA"/>
</dbReference>
<comment type="caution">
    <text evidence="4">The sequence shown here is derived from an EMBL/GenBank/DDBJ whole genome shotgun (WGS) entry which is preliminary data.</text>
</comment>